<evidence type="ECO:0000313" key="3">
    <source>
        <dbReference type="Proteomes" id="UP000603352"/>
    </source>
</evidence>
<dbReference type="Proteomes" id="UP000603352">
    <property type="component" value="Unassembled WGS sequence"/>
</dbReference>
<comment type="caution">
    <text evidence="2">The sequence shown here is derived from an EMBL/GenBank/DDBJ whole genome shotgun (WGS) entry which is preliminary data.</text>
</comment>
<gene>
    <name evidence="2" type="ORF">GCM10011505_20860</name>
</gene>
<evidence type="ECO:0000256" key="1">
    <source>
        <dbReference type="SAM" id="MobiDB-lite"/>
    </source>
</evidence>
<organism evidence="2 3">
    <name type="scientific">Tistrella bauzanensis</name>
    <dbReference type="NCBI Taxonomy" id="657419"/>
    <lineage>
        <taxon>Bacteria</taxon>
        <taxon>Pseudomonadati</taxon>
        <taxon>Pseudomonadota</taxon>
        <taxon>Alphaproteobacteria</taxon>
        <taxon>Geminicoccales</taxon>
        <taxon>Geminicoccaceae</taxon>
        <taxon>Tistrella</taxon>
    </lineage>
</organism>
<dbReference type="EMBL" id="BMDZ01000020">
    <property type="protein sequence ID" value="GGB39116.1"/>
    <property type="molecule type" value="Genomic_DNA"/>
</dbReference>
<sequence>MSSADDDLASLDDATRLVDRTRQLIMAEAEGTYVAAGSDDDAPARAASGHGPEAARLSAIVVGKDAAGRMMVSTSIGLLSLDHVDVSGPPLAPGTRLSLVVTPETPRPGAATAGAAPPVTMPGDPLAPADWRSLAQAAQLVAALHPAAAERLLSPVAPTPGRDFAAHLMVLMKQVLSGTRPDAVDDLADNLERLGAAETARGVVSEFDSAAQGAAPVVAGEWRSIQVPSWANATVIPVHLHVQQSSRDGGNREEDTGGGTGDICRFIVETRLSRLGALQLDGLAAPGRIDMVLRSARPLPAGTAEALAGVMGDVLAVAGLQGGLVVRTEPPAPVPQRRAPRRDVGGVVA</sequence>
<protein>
    <recommendedName>
        <fullName evidence="4">Flagellar hook-length control protein-like C-terminal domain-containing protein</fullName>
    </recommendedName>
</protein>
<reference evidence="3" key="1">
    <citation type="journal article" date="2019" name="Int. J. Syst. Evol. Microbiol.">
        <title>The Global Catalogue of Microorganisms (GCM) 10K type strain sequencing project: providing services to taxonomists for standard genome sequencing and annotation.</title>
        <authorList>
            <consortium name="The Broad Institute Genomics Platform"/>
            <consortium name="The Broad Institute Genome Sequencing Center for Infectious Disease"/>
            <person name="Wu L."/>
            <person name="Ma J."/>
        </authorList>
    </citation>
    <scope>NUCLEOTIDE SEQUENCE [LARGE SCALE GENOMIC DNA]</scope>
    <source>
        <strain evidence="3">CGMCC 1.10188</strain>
    </source>
</reference>
<accession>A0ABQ1II71</accession>
<keyword evidence="3" id="KW-1185">Reference proteome</keyword>
<evidence type="ECO:0008006" key="4">
    <source>
        <dbReference type="Google" id="ProtNLM"/>
    </source>
</evidence>
<proteinExistence type="predicted"/>
<feature type="region of interest" description="Disordered" evidence="1">
    <location>
        <begin position="329"/>
        <end position="349"/>
    </location>
</feature>
<evidence type="ECO:0000313" key="2">
    <source>
        <dbReference type="EMBL" id="GGB39116.1"/>
    </source>
</evidence>
<name>A0ABQ1II71_9PROT</name>